<dbReference type="InterPro" id="IPR011051">
    <property type="entry name" value="RmlC_Cupin_sf"/>
</dbReference>
<proteinExistence type="predicted"/>
<dbReference type="GO" id="GO:0005829">
    <property type="term" value="C:cytosol"/>
    <property type="evidence" value="ECO:0007669"/>
    <property type="project" value="TreeGrafter"/>
</dbReference>
<dbReference type="InterPro" id="IPR001387">
    <property type="entry name" value="Cro/C1-type_HTH"/>
</dbReference>
<accession>A0A212K2Q6</accession>
<dbReference type="Gene3D" id="2.60.120.10">
    <property type="entry name" value="Jelly Rolls"/>
    <property type="match status" value="1"/>
</dbReference>
<dbReference type="Gene3D" id="1.10.260.40">
    <property type="entry name" value="lambda repressor-like DNA-binding domains"/>
    <property type="match status" value="1"/>
</dbReference>
<organism evidence="3">
    <name type="scientific">uncultured Dysgonomonas sp</name>
    <dbReference type="NCBI Taxonomy" id="206096"/>
    <lineage>
        <taxon>Bacteria</taxon>
        <taxon>Pseudomonadati</taxon>
        <taxon>Bacteroidota</taxon>
        <taxon>Bacteroidia</taxon>
        <taxon>Bacteroidales</taxon>
        <taxon>Dysgonomonadaceae</taxon>
        <taxon>Dysgonomonas</taxon>
        <taxon>environmental samples</taxon>
    </lineage>
</organism>
<dbReference type="PANTHER" id="PTHR46797:SF19">
    <property type="entry name" value="BLL2473 PROTEIN"/>
    <property type="match status" value="1"/>
</dbReference>
<dbReference type="SUPFAM" id="SSF47413">
    <property type="entry name" value="lambda repressor-like DNA-binding domains"/>
    <property type="match status" value="1"/>
</dbReference>
<dbReference type="Pfam" id="PF07883">
    <property type="entry name" value="Cupin_2"/>
    <property type="match status" value="1"/>
</dbReference>
<sequence length="184" mass="20672">MNIDIKEIGQRLKGLREALDMTQEQFAASCNIPLEEYIKYESGEKDLTISVLKGIASAHNVDVSVLMFADEPRMSSYFLTRKGKGLAVNRVEAYNYQTLAGGFNNRKAEVFEVTVEPKADDVEIHHSIHTGQEFNMVLEGRMLLQINGKDLIMEEGDSIYFDSSLPHGMKALDGKKVRFIVVVL</sequence>
<gene>
    <name evidence="3" type="ORF">KL86DYS1_31241</name>
</gene>
<evidence type="ECO:0000313" key="3">
    <source>
        <dbReference type="EMBL" id="SBW05936.1"/>
    </source>
</evidence>
<dbReference type="InterPro" id="IPR010982">
    <property type="entry name" value="Lambda_DNA-bd_dom_sf"/>
</dbReference>
<reference evidence="3" key="1">
    <citation type="submission" date="2016-04" db="EMBL/GenBank/DDBJ databases">
        <authorList>
            <person name="Evans L.H."/>
            <person name="Alamgir A."/>
            <person name="Owens N."/>
            <person name="Weber N.D."/>
            <person name="Virtaneva K."/>
            <person name="Barbian K."/>
            <person name="Babar A."/>
            <person name="Rosenke K."/>
        </authorList>
    </citation>
    <scope>NUCLEOTIDE SEQUENCE</scope>
    <source>
        <strain evidence="3">86-1</strain>
    </source>
</reference>
<dbReference type="SMART" id="SM00530">
    <property type="entry name" value="HTH_XRE"/>
    <property type="match status" value="1"/>
</dbReference>
<dbReference type="PROSITE" id="PS50943">
    <property type="entry name" value="HTH_CROC1"/>
    <property type="match status" value="1"/>
</dbReference>
<dbReference type="CDD" id="cd00093">
    <property type="entry name" value="HTH_XRE"/>
    <property type="match status" value="1"/>
</dbReference>
<evidence type="ECO:0000259" key="2">
    <source>
        <dbReference type="PROSITE" id="PS50943"/>
    </source>
</evidence>
<keyword evidence="1" id="KW-0238">DNA-binding</keyword>
<feature type="domain" description="HTH cro/C1-type" evidence="2">
    <location>
        <begin position="12"/>
        <end position="66"/>
    </location>
</feature>
<dbReference type="EMBL" id="FLUM01000003">
    <property type="protein sequence ID" value="SBW05936.1"/>
    <property type="molecule type" value="Genomic_DNA"/>
</dbReference>
<protein>
    <recommendedName>
        <fullName evidence="2">HTH cro/C1-type domain-containing protein</fullName>
    </recommendedName>
</protein>
<dbReference type="AlphaFoldDB" id="A0A212K2Q6"/>
<dbReference type="RefSeq" id="WP_296943790.1">
    <property type="nucleotide sequence ID" value="NZ_LT599032.1"/>
</dbReference>
<dbReference type="PANTHER" id="PTHR46797">
    <property type="entry name" value="HTH-TYPE TRANSCRIPTIONAL REGULATOR"/>
    <property type="match status" value="1"/>
</dbReference>
<evidence type="ECO:0000256" key="1">
    <source>
        <dbReference type="ARBA" id="ARBA00023125"/>
    </source>
</evidence>
<dbReference type="CDD" id="cd02209">
    <property type="entry name" value="cupin_XRE_C"/>
    <property type="match status" value="1"/>
</dbReference>
<dbReference type="GO" id="GO:0003700">
    <property type="term" value="F:DNA-binding transcription factor activity"/>
    <property type="evidence" value="ECO:0007669"/>
    <property type="project" value="TreeGrafter"/>
</dbReference>
<dbReference type="SUPFAM" id="SSF51182">
    <property type="entry name" value="RmlC-like cupins"/>
    <property type="match status" value="1"/>
</dbReference>
<dbReference type="InterPro" id="IPR013096">
    <property type="entry name" value="Cupin_2"/>
</dbReference>
<dbReference type="InterPro" id="IPR050807">
    <property type="entry name" value="TransReg_Diox_bact_type"/>
</dbReference>
<name>A0A212K2Q6_9BACT</name>
<dbReference type="InterPro" id="IPR014710">
    <property type="entry name" value="RmlC-like_jellyroll"/>
</dbReference>
<dbReference type="Pfam" id="PF01381">
    <property type="entry name" value="HTH_3"/>
    <property type="match status" value="1"/>
</dbReference>
<dbReference type="GO" id="GO:0003677">
    <property type="term" value="F:DNA binding"/>
    <property type="evidence" value="ECO:0007669"/>
    <property type="project" value="UniProtKB-KW"/>
</dbReference>